<evidence type="ECO:0000313" key="2">
    <source>
        <dbReference type="Proteomes" id="UP000039370"/>
    </source>
</evidence>
<reference evidence="2" key="1">
    <citation type="submission" date="2015-01" db="EMBL/GenBank/DDBJ databases">
        <authorList>
            <person name="MANFREDI Pablo"/>
        </authorList>
    </citation>
    <scope>NUCLEOTIDE SEQUENCE [LARGE SCALE GENOMIC DNA]</scope>
    <source>
        <strain evidence="2">Cc11</strain>
    </source>
</reference>
<dbReference type="Proteomes" id="UP000039370">
    <property type="component" value="Unassembled WGS sequence"/>
</dbReference>
<name>A0A0B7ISQ1_9FLAO</name>
<evidence type="ECO:0000313" key="1">
    <source>
        <dbReference type="EMBL" id="CEN52998.1"/>
    </source>
</evidence>
<organism evidence="1 2">
    <name type="scientific">Capnocytophaga canimorsus</name>
    <dbReference type="NCBI Taxonomy" id="28188"/>
    <lineage>
        <taxon>Bacteria</taxon>
        <taxon>Pseudomonadati</taxon>
        <taxon>Bacteroidota</taxon>
        <taxon>Flavobacteriia</taxon>
        <taxon>Flavobacteriales</taxon>
        <taxon>Flavobacteriaceae</taxon>
        <taxon>Capnocytophaga</taxon>
    </lineage>
</organism>
<protein>
    <submittedName>
        <fullName evidence="1">Uncharacterized protein</fullName>
    </submittedName>
</protein>
<dbReference type="AlphaFoldDB" id="A0A0B7ISQ1"/>
<sequence>MQIQKNIYNSETFARTVHPLFFPYSDDFFRKCVSENSKLCSFYHFFSLF</sequence>
<dbReference type="EMBL" id="CDOK01000184">
    <property type="protein sequence ID" value="CEN52998.1"/>
    <property type="molecule type" value="Genomic_DNA"/>
</dbReference>
<proteinExistence type="predicted"/>
<gene>
    <name evidence="1" type="ORF">CCAN11_40010</name>
</gene>
<accession>A0A0B7ISQ1</accession>